<evidence type="ECO:0000313" key="1">
    <source>
        <dbReference type="EMBL" id="TLD91461.1"/>
    </source>
</evidence>
<proteinExistence type="predicted"/>
<comment type="caution">
    <text evidence="1">The sequence shown here is derived from an EMBL/GenBank/DDBJ whole genome shotgun (WGS) entry which is preliminary data.</text>
</comment>
<accession>A0A4U8SX05</accession>
<dbReference type="AlphaFoldDB" id="A0A4U8SX05"/>
<dbReference type="EMBL" id="JRPK02000129">
    <property type="protein sequence ID" value="TLD91461.1"/>
    <property type="molecule type" value="Genomic_DNA"/>
</dbReference>
<protein>
    <submittedName>
        <fullName evidence="1">Uncharacterized protein</fullName>
    </submittedName>
</protein>
<reference evidence="1 2" key="1">
    <citation type="journal article" date="2014" name="Genome Announc.">
        <title>Draft genome sequences of eight enterohepatic helicobacter species isolated from both laboratory and wild rodents.</title>
        <authorList>
            <person name="Sheh A."/>
            <person name="Shen Z."/>
            <person name="Fox J.G."/>
        </authorList>
    </citation>
    <scope>NUCLEOTIDE SEQUENCE [LARGE SCALE GENOMIC DNA]</scope>
    <source>
        <strain evidence="1 2">ATCC 49310</strain>
    </source>
</reference>
<gene>
    <name evidence="1" type="ORF">LS80_011235</name>
</gene>
<dbReference type="Proteomes" id="UP000029861">
    <property type="component" value="Unassembled WGS sequence"/>
</dbReference>
<sequence length="59" mass="7284">MSLEKFLRDNNTQENMEIIAEILSDRGKFERNILQYYCEPIMEKYIKVRYKRVVLKLLR</sequence>
<dbReference type="RefSeq" id="WP_034323534.1">
    <property type="nucleotide sequence ID" value="NZ_FZND01000094.1"/>
</dbReference>
<evidence type="ECO:0000313" key="2">
    <source>
        <dbReference type="Proteomes" id="UP000029861"/>
    </source>
</evidence>
<name>A0A4U8SX05_9HELI</name>
<organism evidence="1 2">
    <name type="scientific">Helicobacter trogontum</name>
    <dbReference type="NCBI Taxonomy" id="50960"/>
    <lineage>
        <taxon>Bacteria</taxon>
        <taxon>Pseudomonadati</taxon>
        <taxon>Campylobacterota</taxon>
        <taxon>Epsilonproteobacteria</taxon>
        <taxon>Campylobacterales</taxon>
        <taxon>Helicobacteraceae</taxon>
        <taxon>Helicobacter</taxon>
    </lineage>
</organism>